<keyword evidence="1" id="KW-0812">Transmembrane</keyword>
<sequence length="73" mass="8341">YEGLLVSGSFFHKLCPVTLLPYSILFILIAANRLSSILDLQSLFFKSPILLHRLHFFPYAGHFPPFLLLLPPE</sequence>
<dbReference type="EMBL" id="HACA01032619">
    <property type="protein sequence ID" value="CDW49980.1"/>
    <property type="molecule type" value="Transcribed_RNA"/>
</dbReference>
<dbReference type="AlphaFoldDB" id="A0A0K2VI03"/>
<proteinExistence type="predicted"/>
<name>A0A0K2VI03_LEPSM</name>
<keyword evidence="1" id="KW-0472">Membrane</keyword>
<feature type="non-terminal residue" evidence="2">
    <location>
        <position position="1"/>
    </location>
</feature>
<keyword evidence="1" id="KW-1133">Transmembrane helix</keyword>
<accession>A0A0K2VI03</accession>
<organism evidence="2">
    <name type="scientific">Lepeophtheirus salmonis</name>
    <name type="common">Salmon louse</name>
    <name type="synonym">Caligus salmonis</name>
    <dbReference type="NCBI Taxonomy" id="72036"/>
    <lineage>
        <taxon>Eukaryota</taxon>
        <taxon>Metazoa</taxon>
        <taxon>Ecdysozoa</taxon>
        <taxon>Arthropoda</taxon>
        <taxon>Crustacea</taxon>
        <taxon>Multicrustacea</taxon>
        <taxon>Hexanauplia</taxon>
        <taxon>Copepoda</taxon>
        <taxon>Siphonostomatoida</taxon>
        <taxon>Caligidae</taxon>
        <taxon>Lepeophtheirus</taxon>
    </lineage>
</organism>
<feature type="transmembrane region" description="Helical" evidence="1">
    <location>
        <begin position="20"/>
        <end position="38"/>
    </location>
</feature>
<evidence type="ECO:0000256" key="1">
    <source>
        <dbReference type="SAM" id="Phobius"/>
    </source>
</evidence>
<evidence type="ECO:0000313" key="2">
    <source>
        <dbReference type="EMBL" id="CDW49980.1"/>
    </source>
</evidence>
<protein>
    <submittedName>
        <fullName evidence="2">Uncharacterized protein</fullName>
    </submittedName>
</protein>
<reference evidence="2" key="1">
    <citation type="submission" date="2014-05" db="EMBL/GenBank/DDBJ databases">
        <authorList>
            <person name="Chronopoulou M."/>
        </authorList>
    </citation>
    <scope>NUCLEOTIDE SEQUENCE</scope>
    <source>
        <tissue evidence="2">Whole organism</tissue>
    </source>
</reference>